<dbReference type="Pfam" id="PF12894">
    <property type="entry name" value="ANAPC4_WD40"/>
    <property type="match status" value="1"/>
</dbReference>
<keyword evidence="8" id="KW-1185">Reference proteome</keyword>
<feature type="region of interest" description="Disordered" evidence="5">
    <location>
        <begin position="15"/>
        <end position="37"/>
    </location>
</feature>
<keyword evidence="2" id="KW-0677">Repeat</keyword>
<evidence type="ECO:0000256" key="4">
    <source>
        <dbReference type="PROSITE-ProRule" id="PRU00221"/>
    </source>
</evidence>
<feature type="repeat" description="WD" evidence="4">
    <location>
        <begin position="212"/>
        <end position="253"/>
    </location>
</feature>
<dbReference type="PROSITE" id="PS50082">
    <property type="entry name" value="WD_REPEATS_2"/>
    <property type="match status" value="1"/>
</dbReference>
<reference evidence="7" key="1">
    <citation type="submission" date="2019-03" db="EMBL/GenBank/DDBJ databases">
        <title>WGS assembly of Setaria viridis.</title>
        <authorList>
            <person name="Huang P."/>
            <person name="Jenkins J."/>
            <person name="Grimwood J."/>
            <person name="Barry K."/>
            <person name="Healey A."/>
            <person name="Mamidi S."/>
            <person name="Sreedasyam A."/>
            <person name="Shu S."/>
            <person name="Feldman M."/>
            <person name="Wu J."/>
            <person name="Yu Y."/>
            <person name="Chen C."/>
            <person name="Johnson J."/>
            <person name="Rokhsar D."/>
            <person name="Baxter I."/>
            <person name="Schmutz J."/>
            <person name="Brutnell T."/>
            <person name="Kellogg E."/>
        </authorList>
    </citation>
    <scope>NUCLEOTIDE SEQUENCE [LARGE SCALE GENOMIC DNA]</scope>
</reference>
<dbReference type="PANTHER" id="PTHR19918:SF1">
    <property type="entry name" value="FIZZY-RELATED PROTEIN HOMOLOG"/>
    <property type="match status" value="1"/>
</dbReference>
<feature type="region of interest" description="Disordered" evidence="5">
    <location>
        <begin position="90"/>
        <end position="111"/>
    </location>
</feature>
<evidence type="ECO:0000313" key="8">
    <source>
        <dbReference type="Proteomes" id="UP000298652"/>
    </source>
</evidence>
<dbReference type="InterPro" id="IPR015943">
    <property type="entry name" value="WD40/YVTN_repeat-like_dom_sf"/>
</dbReference>
<proteinExistence type="predicted"/>
<accession>A0A4U6WBD0</accession>
<keyword evidence="3" id="KW-0131">Cell cycle</keyword>
<dbReference type="GO" id="GO:1905786">
    <property type="term" value="P:positive regulation of anaphase-promoting complex-dependent catabolic process"/>
    <property type="evidence" value="ECO:0007669"/>
    <property type="project" value="TreeGrafter"/>
</dbReference>
<dbReference type="GO" id="GO:0031145">
    <property type="term" value="P:anaphase-promoting complex-dependent catabolic process"/>
    <property type="evidence" value="ECO:0007669"/>
    <property type="project" value="TreeGrafter"/>
</dbReference>
<dbReference type="GO" id="GO:0005680">
    <property type="term" value="C:anaphase-promoting complex"/>
    <property type="evidence" value="ECO:0007669"/>
    <property type="project" value="TreeGrafter"/>
</dbReference>
<organism evidence="7 8">
    <name type="scientific">Setaria viridis</name>
    <name type="common">Green bristlegrass</name>
    <name type="synonym">Setaria italica subsp. viridis</name>
    <dbReference type="NCBI Taxonomy" id="4556"/>
    <lineage>
        <taxon>Eukaryota</taxon>
        <taxon>Viridiplantae</taxon>
        <taxon>Streptophyta</taxon>
        <taxon>Embryophyta</taxon>
        <taxon>Tracheophyta</taxon>
        <taxon>Spermatophyta</taxon>
        <taxon>Magnoliopsida</taxon>
        <taxon>Liliopsida</taxon>
        <taxon>Poales</taxon>
        <taxon>Poaceae</taxon>
        <taxon>PACMAD clade</taxon>
        <taxon>Panicoideae</taxon>
        <taxon>Panicodae</taxon>
        <taxon>Paniceae</taxon>
        <taxon>Cenchrinae</taxon>
        <taxon>Setaria</taxon>
    </lineage>
</organism>
<evidence type="ECO:0000256" key="5">
    <source>
        <dbReference type="SAM" id="MobiDB-lite"/>
    </source>
</evidence>
<dbReference type="Gramene" id="TKW40018">
    <property type="protein sequence ID" value="TKW40018"/>
    <property type="gene ID" value="SEVIR_1G218300v2"/>
</dbReference>
<name>A0A4U6WBD0_SETVI</name>
<dbReference type="InterPro" id="IPR024977">
    <property type="entry name" value="Apc4-like_WD40_dom"/>
</dbReference>
<evidence type="ECO:0000256" key="2">
    <source>
        <dbReference type="ARBA" id="ARBA00022737"/>
    </source>
</evidence>
<protein>
    <recommendedName>
        <fullName evidence="6">Anaphase-promoting complex subunit 4-like WD40 domain-containing protein</fullName>
    </recommendedName>
</protein>
<dbReference type="InterPro" id="IPR033010">
    <property type="entry name" value="Cdc20/Fizzy"/>
</dbReference>
<feature type="domain" description="Anaphase-promoting complex subunit 4-like WD40" evidence="6">
    <location>
        <begin position="202"/>
        <end position="268"/>
    </location>
</feature>
<dbReference type="PANTHER" id="PTHR19918">
    <property type="entry name" value="CELL DIVISION CYCLE 20 CDC20 FIZZY -RELATED"/>
    <property type="match status" value="1"/>
</dbReference>
<evidence type="ECO:0000256" key="1">
    <source>
        <dbReference type="ARBA" id="ARBA00022574"/>
    </source>
</evidence>
<dbReference type="Proteomes" id="UP000298652">
    <property type="component" value="Chromosome 1"/>
</dbReference>
<evidence type="ECO:0000256" key="3">
    <source>
        <dbReference type="ARBA" id="ARBA00023306"/>
    </source>
</evidence>
<evidence type="ECO:0000259" key="6">
    <source>
        <dbReference type="Pfam" id="PF12894"/>
    </source>
</evidence>
<dbReference type="SMART" id="SM00320">
    <property type="entry name" value="WD40"/>
    <property type="match status" value="2"/>
</dbReference>
<evidence type="ECO:0000313" key="7">
    <source>
        <dbReference type="EMBL" id="TKW40018.1"/>
    </source>
</evidence>
<dbReference type="GO" id="GO:0010997">
    <property type="term" value="F:anaphase-promoting complex binding"/>
    <property type="evidence" value="ECO:0007669"/>
    <property type="project" value="InterPro"/>
</dbReference>
<keyword evidence="1 4" id="KW-0853">WD repeat</keyword>
<dbReference type="Gene3D" id="2.130.10.10">
    <property type="entry name" value="YVTN repeat-like/Quinoprotein amine dehydrogenase"/>
    <property type="match status" value="1"/>
</dbReference>
<sequence>MPPPIENTAAASMPNAHLAPAPPSGLSAMPPHPSHSVASHTVYSDRFIPSRSRSNLALFDLATPAVPSPYCELLSAALFWPATPDRVASSATACSSSSSSPSSSASPVEVGTPGSGNIFKFKAEAVPRRAKRALFGGGDEEEQLFAGISTARGARPRKIPRTPYKILDAPTMQDDFYRNLLDWSSQNALAVGLGNIIYLLDASRDKVTKLCDLGEDDDVCSVGWAQPGTHLAVGTKQGKVQIWDVTRSKRIRTMESHRMRVGALAWGSSLLSSGSRDKSILHHDIRAKED</sequence>
<dbReference type="EMBL" id="CM016552">
    <property type="protein sequence ID" value="TKW40018.1"/>
    <property type="molecule type" value="Genomic_DNA"/>
</dbReference>
<dbReference type="GO" id="GO:1990757">
    <property type="term" value="F:ubiquitin ligase activator activity"/>
    <property type="evidence" value="ECO:0007669"/>
    <property type="project" value="TreeGrafter"/>
</dbReference>
<feature type="compositionally biased region" description="Low complexity" evidence="5">
    <location>
        <begin position="90"/>
        <end position="106"/>
    </location>
</feature>
<dbReference type="SUPFAM" id="SSF117289">
    <property type="entry name" value="Nucleoporin domain"/>
    <property type="match status" value="1"/>
</dbReference>
<dbReference type="InterPro" id="IPR001680">
    <property type="entry name" value="WD40_rpt"/>
</dbReference>
<gene>
    <name evidence="7" type="ORF">SEVIR_1G218300v2</name>
</gene>
<dbReference type="AlphaFoldDB" id="A0A4U6WBD0"/>